<evidence type="ECO:0000256" key="3">
    <source>
        <dbReference type="ARBA" id="ARBA00023237"/>
    </source>
</evidence>
<dbReference type="Gene3D" id="2.40.170.20">
    <property type="entry name" value="TonB-dependent receptor, beta-barrel domain"/>
    <property type="match status" value="1"/>
</dbReference>
<comment type="subcellular location">
    <subcellularLocation>
        <location evidence="1 4">Cell outer membrane</location>
    </subcellularLocation>
</comment>
<dbReference type="Pfam" id="PF00593">
    <property type="entry name" value="TonB_dep_Rec_b-barrel"/>
    <property type="match status" value="1"/>
</dbReference>
<accession>A0A953LAM0</accession>
<evidence type="ECO:0000313" key="8">
    <source>
        <dbReference type="Proteomes" id="UP000753961"/>
    </source>
</evidence>
<dbReference type="Pfam" id="PF13715">
    <property type="entry name" value="CarbopepD_reg_2"/>
    <property type="match status" value="1"/>
</dbReference>
<dbReference type="InterPro" id="IPR037066">
    <property type="entry name" value="Plug_dom_sf"/>
</dbReference>
<dbReference type="GO" id="GO:0009279">
    <property type="term" value="C:cell outer membrane"/>
    <property type="evidence" value="ECO:0007669"/>
    <property type="project" value="UniProtKB-SubCell"/>
</dbReference>
<dbReference type="SUPFAM" id="SSF49464">
    <property type="entry name" value="Carboxypeptidase regulatory domain-like"/>
    <property type="match status" value="1"/>
</dbReference>
<evidence type="ECO:0000256" key="1">
    <source>
        <dbReference type="ARBA" id="ARBA00004442"/>
    </source>
</evidence>
<keyword evidence="4" id="KW-0798">TonB box</keyword>
<proteinExistence type="inferred from homology"/>
<dbReference type="InterPro" id="IPR008969">
    <property type="entry name" value="CarboxyPept-like_regulatory"/>
</dbReference>
<keyword evidence="2 4" id="KW-0472">Membrane</keyword>
<reference evidence="7" key="1">
    <citation type="submission" date="2021-06" db="EMBL/GenBank/DDBJ databases">
        <title>44 bacteria genomes isolated from Dapeng, Shenzhen.</title>
        <authorList>
            <person name="Zheng W."/>
            <person name="Yu S."/>
            <person name="Huang Y."/>
        </authorList>
    </citation>
    <scope>NUCLEOTIDE SEQUENCE</scope>
    <source>
        <strain evidence="7">DP5N28-2</strain>
    </source>
</reference>
<evidence type="ECO:0000313" key="7">
    <source>
        <dbReference type="EMBL" id="MBY5960105.1"/>
    </source>
</evidence>
<dbReference type="AlphaFoldDB" id="A0A953LAM0"/>
<dbReference type="Gene3D" id="2.60.40.1120">
    <property type="entry name" value="Carboxypeptidase-like, regulatory domain"/>
    <property type="match status" value="1"/>
</dbReference>
<keyword evidence="3" id="KW-0998">Cell outer membrane</keyword>
<evidence type="ECO:0000256" key="4">
    <source>
        <dbReference type="RuleBase" id="RU003357"/>
    </source>
</evidence>
<organism evidence="7 8">
    <name type="scientific">Membranihabitans marinus</name>
    <dbReference type="NCBI Taxonomy" id="1227546"/>
    <lineage>
        <taxon>Bacteria</taxon>
        <taxon>Pseudomonadati</taxon>
        <taxon>Bacteroidota</taxon>
        <taxon>Saprospiria</taxon>
        <taxon>Saprospirales</taxon>
        <taxon>Saprospiraceae</taxon>
        <taxon>Membranihabitans</taxon>
    </lineage>
</organism>
<sequence>MKKSLILLLLTLLYFPLMGQKGLVRGTLYDGDTGEPVPFATVYLESDKGIGTSTDLDGTFEFQLPAKIYSITFSYIGYTSTTVHDLEVREDAIQVINPNIYPAMETLSEIVVVASQIRNTQSALLTIKRKSPNVVDGVSRELFSKTGDGDAGSAIKRVTGVSVVNGKHVLVRGLGDRYSKTVLNGTEIPGLDPDKNSVQFDLFPTLIIENILISKTFMPNLPGDFSGGLVNIYTREFPESPLFRISASVGYNPSMNLVNNFLSYDGSKTDALGWDNGSRDLPFEKTTNIPDPIHKNHQLSTLTSQFNPRMSSMEVKSAPDQSYSIVYGNQFDLGSGKLGIIGTANYKVSYRTFPELEYNTYLKYPDTANFNLLRNRSIHGRRSDQEVLLTGIAGINYKLKRTKIGINWFHIQNGTSRAAKLDQINSETNPSTIVKTNLGYRERSMDHIRVNGKHHMGSDNWELDWTLSQTKSTLKEPDNRVTTYQTLDRGEEISYELNASVGGGVHRVWRTLQEDNYAGMLDVSYAIDSQNNRTSYIRGGGGMTYKDRRYEILNYLFRVEQSGKIGLNGDPDQLFLPQNIWDPNSRTGTYVRGNYEPANTYKANQTIFAGYVMNDLSLGSRLKTIYGARMEQVVNRYTGQNNLGSERYENQKVFDQLDILPSFNIIYAATDKINIRLSANRTLARPTFKEKSLAQIQDLISGKTFIGNLNLDATEINNFDLRFENYFDLGQLVSLSGFYKQLFAPIELVAYSDASPDNVQPRNSTKATILGIELELKKNLAFMAPVLQGATLSGNVSFIRSNVKLGESEYQSRLHNARSGELISSTRSLVDQAPVIANVFLQYATLNKLLDLNLSYNYQGKQLTIVGIGRNSDIYTQPTHSLNFTARMNMKKTNRVHLSLLIKNILDHEHIQVYQSYGSIDRISERYRPGRSVSLGLSVAL</sequence>
<keyword evidence="7" id="KW-0675">Receptor</keyword>
<dbReference type="InterPro" id="IPR000531">
    <property type="entry name" value="Beta-barrel_TonB"/>
</dbReference>
<comment type="similarity">
    <text evidence="4">Belongs to the TonB-dependent receptor family.</text>
</comment>
<evidence type="ECO:0000259" key="5">
    <source>
        <dbReference type="Pfam" id="PF00593"/>
    </source>
</evidence>
<dbReference type="Pfam" id="PF07715">
    <property type="entry name" value="Plug"/>
    <property type="match status" value="1"/>
</dbReference>
<dbReference type="InterPro" id="IPR012910">
    <property type="entry name" value="Plug_dom"/>
</dbReference>
<dbReference type="PANTHER" id="PTHR40980">
    <property type="entry name" value="PLUG DOMAIN-CONTAINING PROTEIN"/>
    <property type="match status" value="1"/>
</dbReference>
<dbReference type="Gene3D" id="2.170.130.10">
    <property type="entry name" value="TonB-dependent receptor, plug domain"/>
    <property type="match status" value="1"/>
</dbReference>
<protein>
    <submittedName>
        <fullName evidence="7">TonB-dependent receptor</fullName>
    </submittedName>
</protein>
<dbReference type="InterPro" id="IPR036942">
    <property type="entry name" value="Beta-barrel_TonB_sf"/>
</dbReference>
<name>A0A953LAM0_9BACT</name>
<feature type="domain" description="TonB-dependent receptor-like beta-barrel" evidence="5">
    <location>
        <begin position="459"/>
        <end position="903"/>
    </location>
</feature>
<feature type="domain" description="TonB-dependent receptor plug" evidence="6">
    <location>
        <begin position="128"/>
        <end position="215"/>
    </location>
</feature>
<dbReference type="RefSeq" id="WP_222581654.1">
    <property type="nucleotide sequence ID" value="NZ_JAHVHU010000023.1"/>
</dbReference>
<gene>
    <name evidence="7" type="ORF">KUV50_18275</name>
</gene>
<dbReference type="SUPFAM" id="SSF56935">
    <property type="entry name" value="Porins"/>
    <property type="match status" value="1"/>
</dbReference>
<dbReference type="EMBL" id="JAHVHU010000023">
    <property type="protein sequence ID" value="MBY5960105.1"/>
    <property type="molecule type" value="Genomic_DNA"/>
</dbReference>
<keyword evidence="8" id="KW-1185">Reference proteome</keyword>
<comment type="caution">
    <text evidence="7">The sequence shown here is derived from an EMBL/GenBank/DDBJ whole genome shotgun (WGS) entry which is preliminary data.</text>
</comment>
<evidence type="ECO:0000256" key="2">
    <source>
        <dbReference type="ARBA" id="ARBA00023136"/>
    </source>
</evidence>
<evidence type="ECO:0000259" key="6">
    <source>
        <dbReference type="Pfam" id="PF07715"/>
    </source>
</evidence>
<dbReference type="PANTHER" id="PTHR40980:SF5">
    <property type="entry name" value="TONB-DEPENDENT RECEPTOR"/>
    <property type="match status" value="1"/>
</dbReference>
<dbReference type="Proteomes" id="UP000753961">
    <property type="component" value="Unassembled WGS sequence"/>
</dbReference>